<dbReference type="PROSITE" id="PS51257">
    <property type="entry name" value="PROKAR_LIPOPROTEIN"/>
    <property type="match status" value="1"/>
</dbReference>
<evidence type="ECO:0000256" key="5">
    <source>
        <dbReference type="ARBA" id="ARBA00023237"/>
    </source>
</evidence>
<evidence type="ECO:0000256" key="1">
    <source>
        <dbReference type="ARBA" id="ARBA00004442"/>
    </source>
</evidence>
<dbReference type="Proteomes" id="UP000285750">
    <property type="component" value="Unassembled WGS sequence"/>
</dbReference>
<keyword evidence="3 6" id="KW-0732">Signal</keyword>
<dbReference type="InterPro" id="IPR012944">
    <property type="entry name" value="SusD_RagB_dom"/>
</dbReference>
<dbReference type="Pfam" id="PF07980">
    <property type="entry name" value="SusD_RagB"/>
    <property type="match status" value="1"/>
</dbReference>
<keyword evidence="4" id="KW-0472">Membrane</keyword>
<evidence type="ECO:0000313" key="10">
    <source>
        <dbReference type="Proteomes" id="UP000285750"/>
    </source>
</evidence>
<dbReference type="SUPFAM" id="SSF48452">
    <property type="entry name" value="TPR-like"/>
    <property type="match status" value="1"/>
</dbReference>
<evidence type="ECO:0000259" key="8">
    <source>
        <dbReference type="Pfam" id="PF14322"/>
    </source>
</evidence>
<protein>
    <submittedName>
        <fullName evidence="9">RagB/SusD family nutrient uptake outer membrane protein</fullName>
    </submittedName>
</protein>
<comment type="caution">
    <text evidence="9">The sequence shown here is derived from an EMBL/GenBank/DDBJ whole genome shotgun (WGS) entry which is preliminary data.</text>
</comment>
<evidence type="ECO:0000256" key="2">
    <source>
        <dbReference type="ARBA" id="ARBA00006275"/>
    </source>
</evidence>
<keyword evidence="5" id="KW-0998">Cell outer membrane</keyword>
<evidence type="ECO:0000313" key="9">
    <source>
        <dbReference type="EMBL" id="RGS08645.1"/>
    </source>
</evidence>
<feature type="signal peptide" evidence="6">
    <location>
        <begin position="1"/>
        <end position="21"/>
    </location>
</feature>
<feature type="chain" id="PRO_5019205025" evidence="6">
    <location>
        <begin position="22"/>
        <end position="579"/>
    </location>
</feature>
<feature type="domain" description="SusD-like N-terminal" evidence="8">
    <location>
        <begin position="65"/>
        <end position="210"/>
    </location>
</feature>
<dbReference type="Gene3D" id="1.25.40.390">
    <property type="match status" value="1"/>
</dbReference>
<dbReference type="InterPro" id="IPR033985">
    <property type="entry name" value="SusD-like_N"/>
</dbReference>
<name>A0A412H7D9_9BACT</name>
<evidence type="ECO:0000259" key="7">
    <source>
        <dbReference type="Pfam" id="PF07980"/>
    </source>
</evidence>
<sequence length="579" mass="66027">MKLYKKIFLILAVGASTSSCLDLDSQDQLSDGNMWQSASDFEYFANTFYGWTRDFKTVISDAPHSDWRSDLMTSSSINVYSHGNNSIETSDANYTDAYKHIRRTNLLLQKAEGYSGSETIAQYVAEAKFFRAYCYFDLLQLYGDAVITKSPLDIDSPELNVKRNDRGEVADLIISDLQEAIPDLPETVSSEDDGRLTKWAANAFLSRVALYEGTWQKFRNNAERANSLLDIAAKAAKAVIDSKKYQLFKPAALGEFAYKYLFTLENVQSNPANLTKADNKEYIFYRRHDETLSPIGTNVTHGCLKNVQYISRKFVNMYLTQNGLPIEQDVYAAGTNEKGFKGYATMTSEFENRDNRMKNSLLPNGTNYWDNEAQSCRIDWKGMSGEDAKNAQVCDVKSGSGYQNQKWATERRVEDNYEGYDYPIIRYAEVLLNYAEAVFERDGQISDEDLDISLNLTRQRVNPDMPKLTNDFVRQHGLDMQTEIRRERTIELYNEGFRIDDLKRWKTAEVEMPKDILGVKYTGTEFESQWGDVASMSKDADGCLIMESGRTWATKNYLLPIPADQIQLNPNLGQNPGWE</sequence>
<organism evidence="9 10">
    <name type="scientific">Phocaeicola plebeius</name>
    <dbReference type="NCBI Taxonomy" id="310297"/>
    <lineage>
        <taxon>Bacteria</taxon>
        <taxon>Pseudomonadati</taxon>
        <taxon>Bacteroidota</taxon>
        <taxon>Bacteroidia</taxon>
        <taxon>Bacteroidales</taxon>
        <taxon>Bacteroidaceae</taxon>
        <taxon>Phocaeicola</taxon>
    </lineage>
</organism>
<evidence type="ECO:0000256" key="6">
    <source>
        <dbReference type="SAM" id="SignalP"/>
    </source>
</evidence>
<evidence type="ECO:0000256" key="3">
    <source>
        <dbReference type="ARBA" id="ARBA00022729"/>
    </source>
</evidence>
<accession>A0A412H7D9</accession>
<reference evidence="9 10" key="1">
    <citation type="submission" date="2018-08" db="EMBL/GenBank/DDBJ databases">
        <title>A genome reference for cultivated species of the human gut microbiota.</title>
        <authorList>
            <person name="Zou Y."/>
            <person name="Xue W."/>
            <person name="Luo G."/>
        </authorList>
    </citation>
    <scope>NUCLEOTIDE SEQUENCE [LARGE SCALE GENOMIC DNA]</scope>
    <source>
        <strain evidence="9 10">AF24-16AC</strain>
    </source>
</reference>
<dbReference type="InterPro" id="IPR011990">
    <property type="entry name" value="TPR-like_helical_dom_sf"/>
</dbReference>
<dbReference type="EMBL" id="QRUY01000009">
    <property type="protein sequence ID" value="RGS08645.1"/>
    <property type="molecule type" value="Genomic_DNA"/>
</dbReference>
<comment type="similarity">
    <text evidence="2">Belongs to the SusD family.</text>
</comment>
<proteinExistence type="inferred from homology"/>
<dbReference type="AlphaFoldDB" id="A0A412H7D9"/>
<dbReference type="RefSeq" id="WP_118430819.1">
    <property type="nucleotide sequence ID" value="NZ_CATVWJ010000033.1"/>
</dbReference>
<gene>
    <name evidence="9" type="ORF">DWY14_05565</name>
</gene>
<evidence type="ECO:0000256" key="4">
    <source>
        <dbReference type="ARBA" id="ARBA00023136"/>
    </source>
</evidence>
<dbReference type="GO" id="GO:0009279">
    <property type="term" value="C:cell outer membrane"/>
    <property type="evidence" value="ECO:0007669"/>
    <property type="project" value="UniProtKB-SubCell"/>
</dbReference>
<feature type="domain" description="RagB/SusD" evidence="7">
    <location>
        <begin position="291"/>
        <end position="578"/>
    </location>
</feature>
<comment type="subcellular location">
    <subcellularLocation>
        <location evidence="1">Cell outer membrane</location>
    </subcellularLocation>
</comment>
<dbReference type="Pfam" id="PF14322">
    <property type="entry name" value="SusD-like_3"/>
    <property type="match status" value="1"/>
</dbReference>